<proteinExistence type="predicted"/>
<accession>A0A699JF75</accession>
<evidence type="ECO:0000313" key="2">
    <source>
        <dbReference type="EMBL" id="GFA33753.1"/>
    </source>
</evidence>
<feature type="non-terminal residue" evidence="2">
    <location>
        <position position="1"/>
    </location>
</feature>
<feature type="compositionally biased region" description="Acidic residues" evidence="1">
    <location>
        <begin position="7"/>
        <end position="16"/>
    </location>
</feature>
<dbReference type="PANTHER" id="PTHR11439">
    <property type="entry name" value="GAG-POL-RELATED RETROTRANSPOSON"/>
    <property type="match status" value="1"/>
</dbReference>
<dbReference type="PANTHER" id="PTHR11439:SF508">
    <property type="entry name" value="RNA-DIRECTED DNA POLYMERASE"/>
    <property type="match status" value="1"/>
</dbReference>
<reference evidence="2" key="1">
    <citation type="journal article" date="2019" name="Sci. Rep.">
        <title>Draft genome of Tanacetum cinerariifolium, the natural source of mosquito coil.</title>
        <authorList>
            <person name="Yamashiro T."/>
            <person name="Shiraishi A."/>
            <person name="Satake H."/>
            <person name="Nakayama K."/>
        </authorList>
    </citation>
    <scope>NUCLEOTIDE SEQUENCE</scope>
</reference>
<evidence type="ECO:0000256" key="1">
    <source>
        <dbReference type="SAM" id="MobiDB-lite"/>
    </source>
</evidence>
<sequence>SHRSYEPNDDGEDSADDGNSTEPNSSTDRLDDSFTDDVTKDQDNVQTDNIDSTNVSGSNLVGGSLRIHCVQLRLKRVSKEEGLLIFLVDIDSADLSGSSSSRRVFKDPLCATETEVFKGTQGTTINDDNSDSEGEDIESFGQLFKSLESVIGQTVRRKYCTELLSEFGMLACKPCSTSIEVNPYNKKIISKFGDDVPLTEVTNHQKLVGKLIYLTMTRLDISYVMHCLSQVMHNPMQSHLRLAFRVLSVLGNSLVSWKSKKQAVFSRFSTEAEYKAMCNVCCEVF</sequence>
<name>A0A699JF75_TANCI</name>
<gene>
    <name evidence="2" type="ORF">Tci_605725</name>
</gene>
<organism evidence="2">
    <name type="scientific">Tanacetum cinerariifolium</name>
    <name type="common">Dalmatian daisy</name>
    <name type="synonym">Chrysanthemum cinerariifolium</name>
    <dbReference type="NCBI Taxonomy" id="118510"/>
    <lineage>
        <taxon>Eukaryota</taxon>
        <taxon>Viridiplantae</taxon>
        <taxon>Streptophyta</taxon>
        <taxon>Embryophyta</taxon>
        <taxon>Tracheophyta</taxon>
        <taxon>Spermatophyta</taxon>
        <taxon>Magnoliopsida</taxon>
        <taxon>eudicotyledons</taxon>
        <taxon>Gunneridae</taxon>
        <taxon>Pentapetalae</taxon>
        <taxon>asterids</taxon>
        <taxon>campanulids</taxon>
        <taxon>Asterales</taxon>
        <taxon>Asteraceae</taxon>
        <taxon>Asteroideae</taxon>
        <taxon>Anthemideae</taxon>
        <taxon>Anthemidinae</taxon>
        <taxon>Tanacetum</taxon>
    </lineage>
</organism>
<comment type="caution">
    <text evidence="2">The sequence shown here is derived from an EMBL/GenBank/DDBJ whole genome shotgun (WGS) entry which is preliminary data.</text>
</comment>
<dbReference type="EMBL" id="BKCJ010406829">
    <property type="protein sequence ID" value="GFA33753.1"/>
    <property type="molecule type" value="Genomic_DNA"/>
</dbReference>
<feature type="region of interest" description="Disordered" evidence="1">
    <location>
        <begin position="1"/>
        <end position="57"/>
    </location>
</feature>
<feature type="compositionally biased region" description="Polar residues" evidence="1">
    <location>
        <begin position="44"/>
        <end position="57"/>
    </location>
</feature>
<feature type="compositionally biased region" description="Basic and acidic residues" evidence="1">
    <location>
        <begin position="28"/>
        <end position="43"/>
    </location>
</feature>
<feature type="compositionally biased region" description="Polar residues" evidence="1">
    <location>
        <begin position="17"/>
        <end position="27"/>
    </location>
</feature>
<protein>
    <submittedName>
        <fullName evidence="2">Ribonuclease H-like domain-containing protein</fullName>
    </submittedName>
</protein>
<dbReference type="AlphaFoldDB" id="A0A699JF75"/>